<dbReference type="InterPro" id="IPR009526">
    <property type="entry name" value="DUF1146"/>
</dbReference>
<dbReference type="Proteomes" id="UP000074108">
    <property type="component" value="Unassembled WGS sequence"/>
</dbReference>
<proteinExistence type="predicted"/>
<reference evidence="2 3" key="1">
    <citation type="journal article" date="2016" name="Front. Microbiol.">
        <title>Microevolution Analysis of Bacillus coahuilensis Unveils Differences in Phosphorus Acquisition Strategies and Their Regulation.</title>
        <authorList>
            <person name="Gomez-Lunar Z."/>
            <person name="Hernandez-Gonzalez I."/>
            <person name="Rodriguez-Torres M.D."/>
            <person name="Souza V."/>
            <person name="Olmedo-Alvarez G."/>
        </authorList>
    </citation>
    <scope>NUCLEOTIDE SEQUENCE [LARGE SCALE GENOMIC DNA]</scope>
    <source>
        <strain evidence="3">p1.1.43</strain>
    </source>
</reference>
<evidence type="ECO:0000313" key="2">
    <source>
        <dbReference type="EMBL" id="KUP04145.1"/>
    </source>
</evidence>
<keyword evidence="1" id="KW-0812">Transmembrane</keyword>
<organism evidence="2 3">
    <name type="scientific">Bacillus coahuilensis p1.1.43</name>
    <dbReference type="NCBI Taxonomy" id="1150625"/>
    <lineage>
        <taxon>Bacteria</taxon>
        <taxon>Bacillati</taxon>
        <taxon>Bacillota</taxon>
        <taxon>Bacilli</taxon>
        <taxon>Bacillales</taxon>
        <taxon>Bacillaceae</taxon>
        <taxon>Bacillus</taxon>
    </lineage>
</organism>
<dbReference type="Pfam" id="PF06612">
    <property type="entry name" value="DUF1146"/>
    <property type="match status" value="1"/>
</dbReference>
<dbReference type="PATRIC" id="fig|1150625.3.peg.3422"/>
<sequence length="79" mass="9065">MDTTYFAQQAIVSMMVHLVFFAVTFWALLALNLEKLLKKNRVVQARLLYVLLTISIGSLVSSFFLDYLSWSQSLVHLLP</sequence>
<gene>
    <name evidence="2" type="ORF">Q75_16295</name>
</gene>
<dbReference type="OrthoDB" id="1651016at2"/>
<feature type="transmembrane region" description="Helical" evidence="1">
    <location>
        <begin position="45"/>
        <end position="65"/>
    </location>
</feature>
<keyword evidence="1" id="KW-0472">Membrane</keyword>
<comment type="caution">
    <text evidence="2">The sequence shown here is derived from an EMBL/GenBank/DDBJ whole genome shotgun (WGS) entry which is preliminary data.</text>
</comment>
<dbReference type="RefSeq" id="WP_010175612.1">
    <property type="nucleotide sequence ID" value="NZ_LDYG01000053.1"/>
</dbReference>
<evidence type="ECO:0000256" key="1">
    <source>
        <dbReference type="SAM" id="Phobius"/>
    </source>
</evidence>
<keyword evidence="1" id="KW-1133">Transmembrane helix</keyword>
<dbReference type="AlphaFoldDB" id="A0A147K497"/>
<keyword evidence="3" id="KW-1185">Reference proteome</keyword>
<accession>A0A147K497</accession>
<feature type="transmembrane region" description="Helical" evidence="1">
    <location>
        <begin position="6"/>
        <end position="33"/>
    </location>
</feature>
<protein>
    <submittedName>
        <fullName evidence="2">Membrane protein</fullName>
    </submittedName>
</protein>
<evidence type="ECO:0000313" key="3">
    <source>
        <dbReference type="Proteomes" id="UP000074108"/>
    </source>
</evidence>
<dbReference type="STRING" id="1150625.Q75_16295"/>
<dbReference type="NCBIfam" id="TIGR02327">
    <property type="entry name" value="int_mem_ywzB"/>
    <property type="match status" value="1"/>
</dbReference>
<dbReference type="EMBL" id="LDYG01000053">
    <property type="protein sequence ID" value="KUP04145.1"/>
    <property type="molecule type" value="Genomic_DNA"/>
</dbReference>
<name>A0A147K497_9BACI</name>